<comment type="caution">
    <text evidence="1">The sequence shown here is derived from an EMBL/GenBank/DDBJ whole genome shotgun (WGS) entry which is preliminary data.</text>
</comment>
<dbReference type="EMBL" id="JBHRZG010000024">
    <property type="protein sequence ID" value="MFC3835317.1"/>
    <property type="molecule type" value="Genomic_DNA"/>
</dbReference>
<dbReference type="Proteomes" id="UP001595803">
    <property type="component" value="Unassembled WGS sequence"/>
</dbReference>
<gene>
    <name evidence="1" type="ORF">ACFOSB_20850</name>
</gene>
<keyword evidence="2" id="KW-1185">Reference proteome</keyword>
<dbReference type="RefSeq" id="WP_322471841.1">
    <property type="nucleotide sequence ID" value="NZ_JBHRZG010000024.1"/>
</dbReference>
<proteinExistence type="predicted"/>
<accession>A0ABV7ZD43</accession>
<evidence type="ECO:0000313" key="2">
    <source>
        <dbReference type="Proteomes" id="UP001595803"/>
    </source>
</evidence>
<sequence length="212" mass="24305">MNKPQGQRIAYGERVLIFEIEDAYLVYVIPVLSVLIDEFILDSIFSKDFILDWIPVRFISAGRNIFIQEPSRENLTWREDITSTIRDYIGRREFHKSANVEITAFRYNQGIAVQNGLELGATMVFLRAHPGSEYSSGWKVVSAEVWNSPETLDGLSNDDYFTTNILEFVDTVGRYITQALSLPPQSVFAFRAGRESVLYLPENNRLKINLLI</sequence>
<protein>
    <submittedName>
        <fullName evidence="1">Uncharacterized protein</fullName>
    </submittedName>
</protein>
<reference evidence="2" key="1">
    <citation type="journal article" date="2019" name="Int. J. Syst. Evol. Microbiol.">
        <title>The Global Catalogue of Microorganisms (GCM) 10K type strain sequencing project: providing services to taxonomists for standard genome sequencing and annotation.</title>
        <authorList>
            <consortium name="The Broad Institute Genomics Platform"/>
            <consortium name="The Broad Institute Genome Sequencing Center for Infectious Disease"/>
            <person name="Wu L."/>
            <person name="Ma J."/>
        </authorList>
    </citation>
    <scope>NUCLEOTIDE SEQUENCE [LARGE SCALE GENOMIC DNA]</scope>
    <source>
        <strain evidence="2">CCTCC AB 2017081</strain>
    </source>
</reference>
<organism evidence="1 2">
    <name type="scientific">Deinococcus rufus</name>
    <dbReference type="NCBI Taxonomy" id="2136097"/>
    <lineage>
        <taxon>Bacteria</taxon>
        <taxon>Thermotogati</taxon>
        <taxon>Deinococcota</taxon>
        <taxon>Deinococci</taxon>
        <taxon>Deinococcales</taxon>
        <taxon>Deinococcaceae</taxon>
        <taxon>Deinococcus</taxon>
    </lineage>
</organism>
<name>A0ABV7ZD43_9DEIO</name>
<evidence type="ECO:0000313" key="1">
    <source>
        <dbReference type="EMBL" id="MFC3835317.1"/>
    </source>
</evidence>